<dbReference type="Gene3D" id="3.40.190.10">
    <property type="entry name" value="Periplasmic binding protein-like II"/>
    <property type="match status" value="1"/>
</dbReference>
<dbReference type="SUPFAM" id="SSF53850">
    <property type="entry name" value="Periplasmic binding protein-like II"/>
    <property type="match status" value="1"/>
</dbReference>
<proteinExistence type="predicted"/>
<accession>A0A2S3ULB0</accession>
<sequence length="275" mass="29834">MTRAEYFHVRLPMYDWPEVRDANADLEAALQTALVETLELGPSQISDWPEHLDIAEAWVRPEMLLTQTCGYPLTHALSGKVRLLGAPHYSAPGCEGPRYCSQIVVGRDSPFEKLADLRGARAVFNSLDSQSGMNALRHSVAGVAAGKPFFSRVSPSGGHLASLNAVAQGDADVAAIDAVCWELACRYRPDLAAYLRPIARTASAPVLPLITSLRFSEREADLIAEAVAAVFTAPETRKSRERLGIRGFSRLSVADYAPILSMEREAAGLGYPVLE</sequence>
<protein>
    <submittedName>
        <fullName evidence="1">ABC-type phosphate/phosphonate transport system substrate-binding protein</fullName>
    </submittedName>
</protein>
<organism evidence="1 2">
    <name type="scientific">Roseibium marinum</name>
    <dbReference type="NCBI Taxonomy" id="281252"/>
    <lineage>
        <taxon>Bacteria</taxon>
        <taxon>Pseudomonadati</taxon>
        <taxon>Pseudomonadota</taxon>
        <taxon>Alphaproteobacteria</taxon>
        <taxon>Hyphomicrobiales</taxon>
        <taxon>Stappiaceae</taxon>
        <taxon>Roseibium</taxon>
    </lineage>
</organism>
<dbReference type="PANTHER" id="PTHR35841:SF1">
    <property type="entry name" value="PHOSPHONATES-BINDING PERIPLASMIC PROTEIN"/>
    <property type="match status" value="1"/>
</dbReference>
<keyword evidence="2" id="KW-1185">Reference proteome</keyword>
<evidence type="ECO:0000313" key="1">
    <source>
        <dbReference type="EMBL" id="POF28486.1"/>
    </source>
</evidence>
<dbReference type="RefSeq" id="WP_208987692.1">
    <property type="nucleotide sequence ID" value="NZ_PPCN01000013.1"/>
</dbReference>
<gene>
    <name evidence="1" type="ORF">CLV41_11349</name>
</gene>
<dbReference type="EMBL" id="PPCN01000013">
    <property type="protein sequence ID" value="POF28486.1"/>
    <property type="molecule type" value="Genomic_DNA"/>
</dbReference>
<dbReference type="PANTHER" id="PTHR35841">
    <property type="entry name" value="PHOSPHONATES-BINDING PERIPLASMIC PROTEIN"/>
    <property type="match status" value="1"/>
</dbReference>
<dbReference type="AlphaFoldDB" id="A0A2S3ULB0"/>
<comment type="caution">
    <text evidence="1">The sequence shown here is derived from an EMBL/GenBank/DDBJ whole genome shotgun (WGS) entry which is preliminary data.</text>
</comment>
<evidence type="ECO:0000313" key="2">
    <source>
        <dbReference type="Proteomes" id="UP000236959"/>
    </source>
</evidence>
<name>A0A2S3ULB0_9HYPH</name>
<reference evidence="1 2" key="1">
    <citation type="submission" date="2018-01" db="EMBL/GenBank/DDBJ databases">
        <title>Genomic Encyclopedia of Archaeal and Bacterial Type Strains, Phase II (KMG-II): from individual species to whole genera.</title>
        <authorList>
            <person name="Goeker M."/>
        </authorList>
    </citation>
    <scope>NUCLEOTIDE SEQUENCE [LARGE SCALE GENOMIC DNA]</scope>
    <source>
        <strain evidence="1 2">DSM 17023</strain>
    </source>
</reference>
<dbReference type="Proteomes" id="UP000236959">
    <property type="component" value="Unassembled WGS sequence"/>
</dbReference>
<dbReference type="Pfam" id="PF12974">
    <property type="entry name" value="Phosphonate-bd"/>
    <property type="match status" value="1"/>
</dbReference>